<dbReference type="AlphaFoldDB" id="A0A7K4NNG6"/>
<evidence type="ECO:0000259" key="1">
    <source>
        <dbReference type="Pfam" id="PF01037"/>
    </source>
</evidence>
<dbReference type="SUPFAM" id="SSF54909">
    <property type="entry name" value="Dimeric alpha+beta barrel"/>
    <property type="match status" value="1"/>
</dbReference>
<protein>
    <submittedName>
        <fullName evidence="2">Lrp/AsnC ligand binding domain-containing protein</fullName>
    </submittedName>
</protein>
<reference evidence="2 3" key="1">
    <citation type="journal article" date="2019" name="Environ. Microbiol.">
        <title>Genomics insights into ecotype formation of ammonia-oxidizing archaea in the deep ocean.</title>
        <authorList>
            <person name="Wang Y."/>
            <person name="Huang J.M."/>
            <person name="Cui G.J."/>
            <person name="Nunoura T."/>
            <person name="Takaki Y."/>
            <person name="Li W.L."/>
            <person name="Li J."/>
            <person name="Gao Z.M."/>
            <person name="Takai K."/>
            <person name="Zhang A.Q."/>
            <person name="Stepanauskas R."/>
        </authorList>
    </citation>
    <scope>NUCLEOTIDE SEQUENCE [LARGE SCALE GENOMIC DNA]</scope>
    <source>
        <strain evidence="2 3">F20</strain>
    </source>
</reference>
<dbReference type="InterPro" id="IPR019887">
    <property type="entry name" value="Tscrpt_reg_AsnC/Lrp_C"/>
</dbReference>
<dbReference type="Gene3D" id="3.30.70.920">
    <property type="match status" value="1"/>
</dbReference>
<dbReference type="EMBL" id="JACASX010000001">
    <property type="protein sequence ID" value="NWK04563.1"/>
    <property type="molecule type" value="Genomic_DNA"/>
</dbReference>
<dbReference type="Pfam" id="PF01037">
    <property type="entry name" value="AsnC_trans_reg"/>
    <property type="match status" value="1"/>
</dbReference>
<proteinExistence type="predicted"/>
<dbReference type="InterPro" id="IPR011008">
    <property type="entry name" value="Dimeric_a/b-barrel"/>
</dbReference>
<name>A0A7K4NNG6_9ARCH</name>
<dbReference type="Proteomes" id="UP000526196">
    <property type="component" value="Unassembled WGS sequence"/>
</dbReference>
<feature type="domain" description="Transcription regulator AsnC/Lrp ligand binding" evidence="1">
    <location>
        <begin position="7"/>
        <end position="77"/>
    </location>
</feature>
<sequence length="81" mass="9244">MNIAYVLVQSTIGHEMEVLRDLLKFDIVKEAKGTFGYYDILVKIEAASEKEIEKIITKKIRKVKNVNTTTTLSVISEQENL</sequence>
<comment type="caution">
    <text evidence="2">The sequence shown here is derived from an EMBL/GenBank/DDBJ whole genome shotgun (WGS) entry which is preliminary data.</text>
</comment>
<evidence type="ECO:0000313" key="3">
    <source>
        <dbReference type="Proteomes" id="UP000526196"/>
    </source>
</evidence>
<gene>
    <name evidence="2" type="ORF">HX833_00495</name>
</gene>
<accession>A0A7K4NNG6</accession>
<evidence type="ECO:0000313" key="2">
    <source>
        <dbReference type="EMBL" id="NWK04563.1"/>
    </source>
</evidence>
<organism evidence="2 3">
    <name type="scientific">Marine Group I thaumarchaeote</name>
    <dbReference type="NCBI Taxonomy" id="2511932"/>
    <lineage>
        <taxon>Archaea</taxon>
        <taxon>Nitrososphaerota</taxon>
        <taxon>Marine Group I</taxon>
    </lineage>
</organism>